<name>A0A8J4TRG4_CLAMG</name>
<protein>
    <submittedName>
        <fullName evidence="2">Uncharacterized protein</fullName>
    </submittedName>
</protein>
<keyword evidence="1" id="KW-0812">Transmembrane</keyword>
<evidence type="ECO:0000256" key="1">
    <source>
        <dbReference type="SAM" id="Phobius"/>
    </source>
</evidence>
<reference evidence="2" key="1">
    <citation type="submission" date="2020-07" db="EMBL/GenBank/DDBJ databases">
        <title>Clarias magur genome sequencing, assembly and annotation.</title>
        <authorList>
            <person name="Kushwaha B."/>
            <person name="Kumar R."/>
            <person name="Das P."/>
            <person name="Joshi C.G."/>
            <person name="Kumar D."/>
            <person name="Nagpure N.S."/>
            <person name="Pandey M."/>
            <person name="Agarwal S."/>
            <person name="Srivastava S."/>
            <person name="Singh M."/>
            <person name="Sahoo L."/>
            <person name="Jayasankar P."/>
            <person name="Meher P.K."/>
            <person name="Koringa P.G."/>
            <person name="Iquebal M.A."/>
            <person name="Das S.P."/>
            <person name="Bit A."/>
            <person name="Patnaik S."/>
            <person name="Patel N."/>
            <person name="Shah T.M."/>
            <person name="Hinsu A."/>
            <person name="Jena J.K."/>
        </authorList>
    </citation>
    <scope>NUCLEOTIDE SEQUENCE</scope>
    <source>
        <strain evidence="2">CIFAMagur01</strain>
        <tissue evidence="2">Testis</tissue>
    </source>
</reference>
<dbReference type="AlphaFoldDB" id="A0A8J4TRG4"/>
<proteinExistence type="predicted"/>
<keyword evidence="3" id="KW-1185">Reference proteome</keyword>
<keyword evidence="1" id="KW-0472">Membrane</keyword>
<sequence>NQFKFVFMNQGRHVKQDEVDSAPRKAVWSKPIRYYVIVTGNDKNCHKEVLRRLCISTRDLVPSVDECDVILAFIPVVSRAGTDIETALTSIPDVRPAVIVVLHHTFDRDYVAPDSRRIITRSNMLAVDCLFYEDQGLLECRRSNGLQFYMMVLGNTLGAETDVIKRLKNRFPLREVCKEEECDVIIAFVPIVSQAGTDIEAALQKIQTSRPVVLVVLHHTFDTDYIAPDSTHCVNREGVLAVDLVFYEGIGLLRNLRNDEALKSITDDLKSKSASPDAPPEFLNRLRQRLQLTEASAKDHCDFIIAFVPLVSRAGTDLQAAIQKIPTGKPVVLVALHFTFDENYVAPESRLNVNRDDILAVDVLCYEDLGLLRCLRNDQALKTVTDYLISIGGSTSFQMSETPRPQRSWGYLSFIILIFFIFLITIAIAVAASIYMKGSKTRVFLYNESGKFRDAQKEIVERLKKRLSLEEVRSADECDVFISFVPIVSRAGTDIGAALQKIPTYTFFPKVFGNTMNSHELFMDRLKSKSTLREAYSENGCDVLICFVSIVSRAGTDIQAALEKIPRVVRAFVMVLGNTMDFHKTFLDNLAISTNLQEESLLKDSDVIIAFVPIVSRAGTDISAALEKIPDEWQQIQMDIPCCGCSSGYYWWNWCGYCSHKIFLMVLGNTMDCHTMFMGHLQSKVNLCEVKLADDCDFIIAFVPIVSRAGTDIQAAIEKIPGKPVVLVVLHHTFDQHYLPPDSRQGVKRDGVFAVDCLFHEDQGLLKCLRNHDAVNVVKNHLIEEEQHEDWTEQEDENRPLPVGSMSFAFQQDSLKISDFKMTQVFPVIINYFVMVLGNIMDSHKIFLDNLTISPNLREVFLLKDSNVIFAFVPIVSRAGTDIAAAMEKIPEGKPVVLVVLHHTFDPYYIAPDSRLCVKRDRVFAVDCLYYEDRGLLRCPRNDDAVRAVTEHLRPTHQGTDDFRYGICVL</sequence>
<dbReference type="Proteomes" id="UP000727407">
    <property type="component" value="Unassembled WGS sequence"/>
</dbReference>
<dbReference type="PANTHER" id="PTHR34488">
    <property type="entry name" value="SI:CH211-245H14.1-RELATED"/>
    <property type="match status" value="1"/>
</dbReference>
<dbReference type="OrthoDB" id="8446971at2759"/>
<comment type="caution">
    <text evidence="2">The sequence shown here is derived from an EMBL/GenBank/DDBJ whole genome shotgun (WGS) entry which is preliminary data.</text>
</comment>
<gene>
    <name evidence="2" type="ORF">DAT39_010061</name>
</gene>
<dbReference type="PANTHER" id="PTHR34488:SF1">
    <property type="entry name" value="SI:CH211-245H14.1-RELATED"/>
    <property type="match status" value="1"/>
</dbReference>
<keyword evidence="1" id="KW-1133">Transmembrane helix</keyword>
<dbReference type="EMBL" id="QNUK01000142">
    <property type="protein sequence ID" value="KAF5900220.1"/>
    <property type="molecule type" value="Genomic_DNA"/>
</dbReference>
<accession>A0A8J4TRG4</accession>
<feature type="transmembrane region" description="Helical" evidence="1">
    <location>
        <begin position="409"/>
        <end position="435"/>
    </location>
</feature>
<feature type="non-terminal residue" evidence="2">
    <location>
        <position position="970"/>
    </location>
</feature>
<evidence type="ECO:0000313" key="2">
    <source>
        <dbReference type="EMBL" id="KAF5900220.1"/>
    </source>
</evidence>
<feature type="non-terminal residue" evidence="2">
    <location>
        <position position="1"/>
    </location>
</feature>
<evidence type="ECO:0000313" key="3">
    <source>
        <dbReference type="Proteomes" id="UP000727407"/>
    </source>
</evidence>
<organism evidence="2 3">
    <name type="scientific">Clarias magur</name>
    <name type="common">Asian catfish</name>
    <name type="synonym">Macropteronotus magur</name>
    <dbReference type="NCBI Taxonomy" id="1594786"/>
    <lineage>
        <taxon>Eukaryota</taxon>
        <taxon>Metazoa</taxon>
        <taxon>Chordata</taxon>
        <taxon>Craniata</taxon>
        <taxon>Vertebrata</taxon>
        <taxon>Euteleostomi</taxon>
        <taxon>Actinopterygii</taxon>
        <taxon>Neopterygii</taxon>
        <taxon>Teleostei</taxon>
        <taxon>Ostariophysi</taxon>
        <taxon>Siluriformes</taxon>
        <taxon>Clariidae</taxon>
        <taxon>Clarias</taxon>
    </lineage>
</organism>